<comment type="caution">
    <text evidence="11">The sequence shown here is derived from an EMBL/GenBank/DDBJ whole genome shotgun (WGS) entry which is preliminary data.</text>
</comment>
<dbReference type="Gene3D" id="1.10.287.950">
    <property type="entry name" value="Methyl-accepting chemotaxis protein"/>
    <property type="match status" value="1"/>
</dbReference>
<dbReference type="CDD" id="cd12912">
    <property type="entry name" value="PDC2_MCP_like"/>
    <property type="match status" value="1"/>
</dbReference>
<dbReference type="Proteomes" id="UP000537131">
    <property type="component" value="Unassembled WGS sequence"/>
</dbReference>
<dbReference type="GO" id="GO:0005886">
    <property type="term" value="C:plasma membrane"/>
    <property type="evidence" value="ECO:0007669"/>
    <property type="project" value="UniProtKB-SubCell"/>
</dbReference>
<dbReference type="PROSITE" id="PS50111">
    <property type="entry name" value="CHEMOTAXIS_TRANSDUC_2"/>
    <property type="match status" value="1"/>
</dbReference>
<keyword evidence="2" id="KW-1003">Cell membrane</keyword>
<evidence type="ECO:0000256" key="4">
    <source>
        <dbReference type="ARBA" id="ARBA00022692"/>
    </source>
</evidence>
<evidence type="ECO:0000256" key="3">
    <source>
        <dbReference type="ARBA" id="ARBA00022500"/>
    </source>
</evidence>
<comment type="subcellular location">
    <subcellularLocation>
        <location evidence="1">Cell membrane</location>
        <topology evidence="1">Multi-pass membrane protein</topology>
    </subcellularLocation>
</comment>
<dbReference type="PANTHER" id="PTHR32089">
    <property type="entry name" value="METHYL-ACCEPTING CHEMOTAXIS PROTEIN MCPB"/>
    <property type="match status" value="1"/>
</dbReference>
<dbReference type="SUPFAM" id="SSF58104">
    <property type="entry name" value="Methyl-accepting chemotaxis protein (MCP) signaling domain"/>
    <property type="match status" value="1"/>
</dbReference>
<evidence type="ECO:0000256" key="7">
    <source>
        <dbReference type="ARBA" id="ARBA00023224"/>
    </source>
</evidence>
<keyword evidence="12" id="KW-1185">Reference proteome</keyword>
<keyword evidence="6 9" id="KW-0472">Membrane</keyword>
<dbReference type="RefSeq" id="WP_169298779.1">
    <property type="nucleotide sequence ID" value="NZ_JABBNI010000036.1"/>
</dbReference>
<evidence type="ECO:0000313" key="11">
    <source>
        <dbReference type="EMBL" id="NMM64178.1"/>
    </source>
</evidence>
<dbReference type="PANTHER" id="PTHR32089:SF112">
    <property type="entry name" value="LYSOZYME-LIKE PROTEIN-RELATED"/>
    <property type="match status" value="1"/>
</dbReference>
<dbReference type="AlphaFoldDB" id="A0A7Y0EIN5"/>
<dbReference type="InterPro" id="IPR033479">
    <property type="entry name" value="dCache_1"/>
</dbReference>
<proteinExistence type="predicted"/>
<evidence type="ECO:0000259" key="10">
    <source>
        <dbReference type="PROSITE" id="PS50111"/>
    </source>
</evidence>
<reference evidence="11 12" key="1">
    <citation type="submission" date="2020-04" db="EMBL/GenBank/DDBJ databases">
        <authorList>
            <person name="Doyle D.A."/>
        </authorList>
    </citation>
    <scope>NUCLEOTIDE SEQUENCE [LARGE SCALE GENOMIC DNA]</scope>
    <source>
        <strain evidence="11 12">P21</strain>
    </source>
</reference>
<protein>
    <submittedName>
        <fullName evidence="11">Methyl-accepting chemotaxis protein</fullName>
    </submittedName>
</protein>
<evidence type="ECO:0000256" key="5">
    <source>
        <dbReference type="ARBA" id="ARBA00022989"/>
    </source>
</evidence>
<accession>A0A7Y0EIN5</accession>
<evidence type="ECO:0000256" key="2">
    <source>
        <dbReference type="ARBA" id="ARBA00022475"/>
    </source>
</evidence>
<sequence>MKKKYLSTGSRIMIQVVLLIVLISSITLGVSFYKTKESIISTTNQTLINRTKDNTNSILDEFNKRTYQLKYISSLPEIQSFDWKLQESVLMRESKVWGFDCIYLVDNSGMAYYPGGGQSKTDDNFFSEIKKKQQFITEPWVNNSKTESVTTIIIPVKDSNDKVKEYMCGTLNLKNVNDIIQRVEVGDSGYAFIVNNQGTIVAHKNMEMVMNKKSIYDANAKDQVKAFMEKVTKSETGVQKINLDGKKVFASYTPIKGTTWSTVLVVSEAEILSDINNIAKIEILLLTSAIIVGIIISLAIKFGIARELKSFKIYSEELFKRNLTHRGIIERKNDFGKVLESLNTSIDVLHSTINKVKDESSNILNSNLEIDSMIVGVSNESQQIAATIEEISASMEECSKVTKQINLMIQEINENSQKSVTQADSAISLANNIEIQSNNANIETMDSKNKVEQLYKKCRDNLLNSLDKIGNVQKISAISKSILEISEQTNLLSLNASIEAARAGEAGKGFAVVADQVKRLAEESANAVKDIQLNVNESLTAVNDLSVTSKELLQIVESDILNDYNKLLNVTASYKGTGEDVKNMANSFFNMSNEIYISINSIEENIEELNTSISNVAEASALIAKNMTNISNDNEGIVEKSNSNKEKANALFELVDKFKL</sequence>
<dbReference type="EMBL" id="JABBNI010000036">
    <property type="protein sequence ID" value="NMM64178.1"/>
    <property type="molecule type" value="Genomic_DNA"/>
</dbReference>
<keyword evidence="4 9" id="KW-0812">Transmembrane</keyword>
<evidence type="ECO:0000256" key="8">
    <source>
        <dbReference type="PROSITE-ProRule" id="PRU00284"/>
    </source>
</evidence>
<dbReference type="Pfam" id="PF02743">
    <property type="entry name" value="dCache_1"/>
    <property type="match status" value="1"/>
</dbReference>
<feature type="transmembrane region" description="Helical" evidence="9">
    <location>
        <begin position="12"/>
        <end position="33"/>
    </location>
</feature>
<dbReference type="Gene3D" id="3.30.450.20">
    <property type="entry name" value="PAS domain"/>
    <property type="match status" value="1"/>
</dbReference>
<evidence type="ECO:0000256" key="6">
    <source>
        <dbReference type="ARBA" id="ARBA00023136"/>
    </source>
</evidence>
<feature type="transmembrane region" description="Helical" evidence="9">
    <location>
        <begin position="283"/>
        <end position="304"/>
    </location>
</feature>
<dbReference type="InterPro" id="IPR004089">
    <property type="entry name" value="MCPsignal_dom"/>
</dbReference>
<feature type="domain" description="Methyl-accepting transducer" evidence="10">
    <location>
        <begin position="359"/>
        <end position="624"/>
    </location>
</feature>
<keyword evidence="3" id="KW-0145">Chemotaxis</keyword>
<evidence type="ECO:0000256" key="1">
    <source>
        <dbReference type="ARBA" id="ARBA00004651"/>
    </source>
</evidence>
<evidence type="ECO:0000256" key="9">
    <source>
        <dbReference type="SAM" id="Phobius"/>
    </source>
</evidence>
<reference evidence="11 12" key="2">
    <citation type="submission" date="2020-06" db="EMBL/GenBank/DDBJ databases">
        <title>Complete Genome Sequence of Clostridium muelleri sp. nov. P21T, an Acid-Alcohol Producing Acetogen Isolated from Old Hay.</title>
        <authorList>
            <person name="Duncan K.E."/>
            <person name="Tanner R.S."/>
        </authorList>
    </citation>
    <scope>NUCLEOTIDE SEQUENCE [LARGE SCALE GENOMIC DNA]</scope>
    <source>
        <strain evidence="11 12">P21</strain>
    </source>
</reference>
<keyword evidence="5 9" id="KW-1133">Transmembrane helix</keyword>
<organism evidence="11 12">
    <name type="scientific">Clostridium muellerianum</name>
    <dbReference type="NCBI Taxonomy" id="2716538"/>
    <lineage>
        <taxon>Bacteria</taxon>
        <taxon>Bacillati</taxon>
        <taxon>Bacillota</taxon>
        <taxon>Clostridia</taxon>
        <taxon>Eubacteriales</taxon>
        <taxon>Clostridiaceae</taxon>
        <taxon>Clostridium</taxon>
    </lineage>
</organism>
<dbReference type="GO" id="GO:0007165">
    <property type="term" value="P:signal transduction"/>
    <property type="evidence" value="ECO:0007669"/>
    <property type="project" value="UniProtKB-KW"/>
</dbReference>
<gene>
    <name evidence="11" type="ORF">HBE96_16245</name>
</gene>
<dbReference type="Pfam" id="PF00015">
    <property type="entry name" value="MCPsignal"/>
    <property type="match status" value="1"/>
</dbReference>
<evidence type="ECO:0000313" key="12">
    <source>
        <dbReference type="Proteomes" id="UP000537131"/>
    </source>
</evidence>
<dbReference type="GO" id="GO:0006935">
    <property type="term" value="P:chemotaxis"/>
    <property type="evidence" value="ECO:0007669"/>
    <property type="project" value="UniProtKB-KW"/>
</dbReference>
<dbReference type="SMART" id="SM00283">
    <property type="entry name" value="MA"/>
    <property type="match status" value="1"/>
</dbReference>
<keyword evidence="7 8" id="KW-0807">Transducer</keyword>
<name>A0A7Y0EIN5_9CLOT</name>